<organism evidence="2">
    <name type="scientific">marine sediment metagenome</name>
    <dbReference type="NCBI Taxonomy" id="412755"/>
    <lineage>
        <taxon>unclassified sequences</taxon>
        <taxon>metagenomes</taxon>
        <taxon>ecological metagenomes</taxon>
    </lineage>
</organism>
<reference evidence="2" key="1">
    <citation type="journal article" date="2014" name="Front. Microbiol.">
        <title>High frequency of phylogenetically diverse reductive dehalogenase-homologous genes in deep subseafloor sedimentary metagenomes.</title>
        <authorList>
            <person name="Kawai M."/>
            <person name="Futagami T."/>
            <person name="Toyoda A."/>
            <person name="Takaki Y."/>
            <person name="Nishi S."/>
            <person name="Hori S."/>
            <person name="Arai W."/>
            <person name="Tsubouchi T."/>
            <person name="Morono Y."/>
            <person name="Uchiyama I."/>
            <person name="Ito T."/>
            <person name="Fujiyama A."/>
            <person name="Inagaki F."/>
            <person name="Takami H."/>
        </authorList>
    </citation>
    <scope>NUCLEOTIDE SEQUENCE</scope>
    <source>
        <strain evidence="2">Expedition CK06-06</strain>
    </source>
</reference>
<feature type="domain" description="Alpha-L-arabinofuranosidase C-terminal" evidence="1">
    <location>
        <begin position="7"/>
        <end position="69"/>
    </location>
</feature>
<evidence type="ECO:0000259" key="1">
    <source>
        <dbReference type="Pfam" id="PF06964"/>
    </source>
</evidence>
<dbReference type="InterPro" id="IPR013780">
    <property type="entry name" value="Glyco_hydro_b"/>
</dbReference>
<evidence type="ECO:0000313" key="2">
    <source>
        <dbReference type="EMBL" id="GAI88925.1"/>
    </source>
</evidence>
<dbReference type="SUPFAM" id="SSF51011">
    <property type="entry name" value="Glycosyl hydrolase domain"/>
    <property type="match status" value="1"/>
</dbReference>
<dbReference type="EMBL" id="BARW01024122">
    <property type="protein sequence ID" value="GAI88925.1"/>
    <property type="molecule type" value="Genomic_DNA"/>
</dbReference>
<dbReference type="Gene3D" id="2.60.40.1180">
    <property type="entry name" value="Golgi alpha-mannosidase II"/>
    <property type="match status" value="1"/>
</dbReference>
<feature type="non-terminal residue" evidence="2">
    <location>
        <position position="1"/>
    </location>
</feature>
<accession>X1TMY8</accession>
<gene>
    <name evidence="2" type="ORF">S12H4_39840</name>
</gene>
<dbReference type="InterPro" id="IPR010720">
    <property type="entry name" value="Alpha-L-AF_C"/>
</dbReference>
<comment type="caution">
    <text evidence="2">The sequence shown here is derived from an EMBL/GenBank/DDBJ whole genome shotgun (WGS) entry which is preliminary data.</text>
</comment>
<name>X1TMY8_9ZZZZ</name>
<protein>
    <recommendedName>
        <fullName evidence="1">Alpha-L-arabinofuranosidase C-terminal domain-containing protein</fullName>
    </recommendedName>
</protein>
<dbReference type="GO" id="GO:0046373">
    <property type="term" value="P:L-arabinose metabolic process"/>
    <property type="evidence" value="ECO:0007669"/>
    <property type="project" value="InterPro"/>
</dbReference>
<dbReference type="GO" id="GO:0046556">
    <property type="term" value="F:alpha-L-arabinofuranosidase activity"/>
    <property type="evidence" value="ECO:0007669"/>
    <property type="project" value="InterPro"/>
</dbReference>
<sequence length="76" mass="8488">LTNLNPNKPIDLKCEIRGSKVSKVDGEILTSTNMNDYNDFGQKEKVYPVKFKGAKLNGETLMIHLPAKSIVVLELK</sequence>
<proteinExistence type="predicted"/>
<dbReference type="Pfam" id="PF06964">
    <property type="entry name" value="Alpha-L-AF_C"/>
    <property type="match status" value="1"/>
</dbReference>
<dbReference type="AlphaFoldDB" id="X1TMY8"/>